<dbReference type="CDD" id="cd00170">
    <property type="entry name" value="SEC14"/>
    <property type="match status" value="1"/>
</dbReference>
<evidence type="ECO:0000313" key="4">
    <source>
        <dbReference type="Proteomes" id="UP000290900"/>
    </source>
</evidence>
<feature type="domain" description="CRAL-TRIO" evidence="2">
    <location>
        <begin position="196"/>
        <end position="341"/>
    </location>
</feature>
<feature type="region of interest" description="Disordered" evidence="1">
    <location>
        <begin position="51"/>
        <end position="82"/>
    </location>
</feature>
<keyword evidence="4" id="KW-1185">Reference proteome</keyword>
<gene>
    <name evidence="3" type="ORF">BRENAR_LOCUS2275</name>
</gene>
<protein>
    <submittedName>
        <fullName evidence="3">DEKNAAC102760</fullName>
    </submittedName>
</protein>
<sequence length="435" mass="50306">MSIEKLVVGPGRVETLTDEQEKKLKQVWAYMLNFFGFKVVPPGVVRTASRRSTNASSIVSSDSKKKSGGFMGRFKRSSHKRSNSLEKLERVLSHHSTHSIDEESGFHYCFKGLDSKDMYEAFWTFLRHDTPDNLVLRFVRARKWNVDKAMVMMTNTMKWRWYEGKPDKVLFESELGCKESGKDGVMYQLEVGKCVIHGHDLKGRPIANVRARLHHSSDQTMDEVKIYTMMTIEYARLMLTEPVDTCDIVFNLSEMTMANMDYAAVSYMVKCFEAHYPESLGILFVHKAPWIFAGIWKIVRSWLDPVVASKIVFTNSTDDLAKYIDRKHILKELGGDSDFEWNYLQPTKSKNGHVSDDEEAKEAIEEERKQILSKFIHKTIDWIETTDGTASRALLDERIQIGRELAENYKKLDGYIRNRSVYDRWGDVTFKLPTD</sequence>
<dbReference type="Gene3D" id="3.40.525.10">
    <property type="entry name" value="CRAL-TRIO lipid binding domain"/>
    <property type="match status" value="1"/>
</dbReference>
<dbReference type="SMART" id="SM01100">
    <property type="entry name" value="CRAL_TRIO_N"/>
    <property type="match status" value="1"/>
</dbReference>
<dbReference type="InterPro" id="IPR036273">
    <property type="entry name" value="CRAL/TRIO_N_dom_sf"/>
</dbReference>
<reference evidence="3 4" key="1">
    <citation type="submission" date="2018-12" db="EMBL/GenBank/DDBJ databases">
        <authorList>
            <person name="Tiukova I."/>
            <person name="Dainat J."/>
        </authorList>
    </citation>
    <scope>NUCLEOTIDE SEQUENCE [LARGE SCALE GENOMIC DNA]</scope>
</reference>
<evidence type="ECO:0000313" key="3">
    <source>
        <dbReference type="EMBL" id="VEU21542.1"/>
    </source>
</evidence>
<dbReference type="PANTHER" id="PTHR46590">
    <property type="entry name" value="PHOSPHATIDYLINOSITOL TRANSFER PROTEIN CSR1-RELATED"/>
    <property type="match status" value="1"/>
</dbReference>
<dbReference type="Pfam" id="PF03765">
    <property type="entry name" value="CRAL_TRIO_N"/>
    <property type="match status" value="1"/>
</dbReference>
<dbReference type="SUPFAM" id="SSF52087">
    <property type="entry name" value="CRAL/TRIO domain"/>
    <property type="match status" value="1"/>
</dbReference>
<dbReference type="InterPro" id="IPR052432">
    <property type="entry name" value="PITP/CRAL-TRIO"/>
</dbReference>
<accession>A0A448YKS8</accession>
<dbReference type="Pfam" id="PF00650">
    <property type="entry name" value="CRAL_TRIO"/>
    <property type="match status" value="1"/>
</dbReference>
<feature type="compositionally biased region" description="Basic residues" evidence="1">
    <location>
        <begin position="73"/>
        <end position="82"/>
    </location>
</feature>
<evidence type="ECO:0000256" key="1">
    <source>
        <dbReference type="SAM" id="MobiDB-lite"/>
    </source>
</evidence>
<dbReference type="SMART" id="SM00516">
    <property type="entry name" value="SEC14"/>
    <property type="match status" value="1"/>
</dbReference>
<dbReference type="SUPFAM" id="SSF46938">
    <property type="entry name" value="CRAL/TRIO N-terminal domain"/>
    <property type="match status" value="1"/>
</dbReference>
<organism evidence="3 4">
    <name type="scientific">Brettanomyces naardenensis</name>
    <name type="common">Yeast</name>
    <dbReference type="NCBI Taxonomy" id="13370"/>
    <lineage>
        <taxon>Eukaryota</taxon>
        <taxon>Fungi</taxon>
        <taxon>Dikarya</taxon>
        <taxon>Ascomycota</taxon>
        <taxon>Saccharomycotina</taxon>
        <taxon>Pichiomycetes</taxon>
        <taxon>Pichiales</taxon>
        <taxon>Pichiaceae</taxon>
        <taxon>Brettanomyces</taxon>
    </lineage>
</organism>
<dbReference type="Proteomes" id="UP000290900">
    <property type="component" value="Unassembled WGS sequence"/>
</dbReference>
<proteinExistence type="predicted"/>
<dbReference type="InParanoid" id="A0A448YKS8"/>
<dbReference type="InterPro" id="IPR001251">
    <property type="entry name" value="CRAL-TRIO_dom"/>
</dbReference>
<dbReference type="AlphaFoldDB" id="A0A448YKS8"/>
<dbReference type="OrthoDB" id="43460at2759"/>
<feature type="compositionally biased region" description="Low complexity" evidence="1">
    <location>
        <begin position="51"/>
        <end position="61"/>
    </location>
</feature>
<dbReference type="InterPro" id="IPR011074">
    <property type="entry name" value="CRAL/TRIO_N_dom"/>
</dbReference>
<dbReference type="PANTHER" id="PTHR46590:SF1">
    <property type="entry name" value="PHOSPHATIDYLINOSITOL TRANSFER PROTEIN CSR1"/>
    <property type="match status" value="1"/>
</dbReference>
<dbReference type="PROSITE" id="PS50191">
    <property type="entry name" value="CRAL_TRIO"/>
    <property type="match status" value="1"/>
</dbReference>
<name>A0A448YKS8_BRENA</name>
<dbReference type="InterPro" id="IPR036865">
    <property type="entry name" value="CRAL-TRIO_dom_sf"/>
</dbReference>
<dbReference type="STRING" id="13370.A0A448YKS8"/>
<evidence type="ECO:0000259" key="2">
    <source>
        <dbReference type="PROSITE" id="PS50191"/>
    </source>
</evidence>
<dbReference type="FunCoup" id="A0A448YKS8">
    <property type="interactions" value="197"/>
</dbReference>
<dbReference type="EMBL" id="CAACVR010000012">
    <property type="protein sequence ID" value="VEU21542.1"/>
    <property type="molecule type" value="Genomic_DNA"/>
</dbReference>